<evidence type="ECO:0000256" key="1">
    <source>
        <dbReference type="SAM" id="MobiDB-lite"/>
    </source>
</evidence>
<dbReference type="PRINTS" id="PR01217">
    <property type="entry name" value="PRICHEXTENSN"/>
</dbReference>
<dbReference type="EMBL" id="JBBWWQ010000005">
    <property type="protein sequence ID" value="KAK8947378.1"/>
    <property type="molecule type" value="Genomic_DNA"/>
</dbReference>
<feature type="region of interest" description="Disordered" evidence="1">
    <location>
        <begin position="1"/>
        <end position="60"/>
    </location>
</feature>
<dbReference type="AlphaFoldDB" id="A0AAP0BRC5"/>
<sequence length="127" mass="14235">MPSTPTPPLPQPPPPTPTPPPMPTPPPTPSLPPMPTPPPKPTPPPTPTPPPDADRTAYAMTPTTQPCFRPLWELQIYLCWTSLLIFRFFDLYQAVGLNLSFCISHFHNFFSYFSNKEKKTSKSCTHH</sequence>
<protein>
    <submittedName>
        <fullName evidence="2">Uncharacterized protein</fullName>
    </submittedName>
</protein>
<organism evidence="2 3">
    <name type="scientific">Platanthera zijinensis</name>
    <dbReference type="NCBI Taxonomy" id="2320716"/>
    <lineage>
        <taxon>Eukaryota</taxon>
        <taxon>Viridiplantae</taxon>
        <taxon>Streptophyta</taxon>
        <taxon>Embryophyta</taxon>
        <taxon>Tracheophyta</taxon>
        <taxon>Spermatophyta</taxon>
        <taxon>Magnoliopsida</taxon>
        <taxon>Liliopsida</taxon>
        <taxon>Asparagales</taxon>
        <taxon>Orchidaceae</taxon>
        <taxon>Orchidoideae</taxon>
        <taxon>Orchideae</taxon>
        <taxon>Orchidinae</taxon>
        <taxon>Platanthera</taxon>
    </lineage>
</organism>
<name>A0AAP0BRC5_9ASPA</name>
<keyword evidence="3" id="KW-1185">Reference proteome</keyword>
<evidence type="ECO:0000313" key="2">
    <source>
        <dbReference type="EMBL" id="KAK8947378.1"/>
    </source>
</evidence>
<dbReference type="Proteomes" id="UP001418222">
    <property type="component" value="Unassembled WGS sequence"/>
</dbReference>
<accession>A0AAP0BRC5</accession>
<evidence type="ECO:0000313" key="3">
    <source>
        <dbReference type="Proteomes" id="UP001418222"/>
    </source>
</evidence>
<gene>
    <name evidence="2" type="ORF">KSP39_PZI006512</name>
</gene>
<comment type="caution">
    <text evidence="2">The sequence shown here is derived from an EMBL/GenBank/DDBJ whole genome shotgun (WGS) entry which is preliminary data.</text>
</comment>
<reference evidence="2 3" key="1">
    <citation type="journal article" date="2022" name="Nat. Plants">
        <title>Genomes of leafy and leafless Platanthera orchids illuminate the evolution of mycoheterotrophy.</title>
        <authorList>
            <person name="Li M.H."/>
            <person name="Liu K.W."/>
            <person name="Li Z."/>
            <person name="Lu H.C."/>
            <person name="Ye Q.L."/>
            <person name="Zhang D."/>
            <person name="Wang J.Y."/>
            <person name="Li Y.F."/>
            <person name="Zhong Z.M."/>
            <person name="Liu X."/>
            <person name="Yu X."/>
            <person name="Liu D.K."/>
            <person name="Tu X.D."/>
            <person name="Liu B."/>
            <person name="Hao Y."/>
            <person name="Liao X.Y."/>
            <person name="Jiang Y.T."/>
            <person name="Sun W.H."/>
            <person name="Chen J."/>
            <person name="Chen Y.Q."/>
            <person name="Ai Y."/>
            <person name="Zhai J.W."/>
            <person name="Wu S.S."/>
            <person name="Zhou Z."/>
            <person name="Hsiao Y.Y."/>
            <person name="Wu W.L."/>
            <person name="Chen Y.Y."/>
            <person name="Lin Y.F."/>
            <person name="Hsu J.L."/>
            <person name="Li C.Y."/>
            <person name="Wang Z.W."/>
            <person name="Zhao X."/>
            <person name="Zhong W.Y."/>
            <person name="Ma X.K."/>
            <person name="Ma L."/>
            <person name="Huang J."/>
            <person name="Chen G.Z."/>
            <person name="Huang M.Z."/>
            <person name="Huang L."/>
            <person name="Peng D.H."/>
            <person name="Luo Y.B."/>
            <person name="Zou S.Q."/>
            <person name="Chen S.P."/>
            <person name="Lan S."/>
            <person name="Tsai W.C."/>
            <person name="Van de Peer Y."/>
            <person name="Liu Z.J."/>
        </authorList>
    </citation>
    <scope>NUCLEOTIDE SEQUENCE [LARGE SCALE GENOMIC DNA]</scope>
    <source>
        <strain evidence="2">Lor287</strain>
    </source>
</reference>
<feature type="compositionally biased region" description="Pro residues" evidence="1">
    <location>
        <begin position="1"/>
        <end position="51"/>
    </location>
</feature>
<proteinExistence type="predicted"/>